<dbReference type="Proteomes" id="UP000027222">
    <property type="component" value="Unassembled WGS sequence"/>
</dbReference>
<keyword evidence="2" id="KW-1185">Reference proteome</keyword>
<feature type="non-terminal residue" evidence="1">
    <location>
        <position position="74"/>
    </location>
</feature>
<accession>A0A067TVJ1</accession>
<proteinExistence type="predicted"/>
<dbReference type="HOGENOM" id="CLU_171241_0_0_1"/>
<name>A0A067TVJ1_GALM3</name>
<protein>
    <submittedName>
        <fullName evidence="1">Uncharacterized protein</fullName>
    </submittedName>
</protein>
<organism evidence="1 2">
    <name type="scientific">Galerina marginata (strain CBS 339.88)</name>
    <dbReference type="NCBI Taxonomy" id="685588"/>
    <lineage>
        <taxon>Eukaryota</taxon>
        <taxon>Fungi</taxon>
        <taxon>Dikarya</taxon>
        <taxon>Basidiomycota</taxon>
        <taxon>Agaricomycotina</taxon>
        <taxon>Agaricomycetes</taxon>
        <taxon>Agaricomycetidae</taxon>
        <taxon>Agaricales</taxon>
        <taxon>Agaricineae</taxon>
        <taxon>Strophariaceae</taxon>
        <taxon>Galerina</taxon>
    </lineage>
</organism>
<evidence type="ECO:0000313" key="2">
    <source>
        <dbReference type="Proteomes" id="UP000027222"/>
    </source>
</evidence>
<evidence type="ECO:0000313" key="1">
    <source>
        <dbReference type="EMBL" id="KDR82998.1"/>
    </source>
</evidence>
<gene>
    <name evidence="1" type="ORF">GALMADRAFT_238747</name>
</gene>
<dbReference type="AlphaFoldDB" id="A0A067TVJ1"/>
<dbReference type="EMBL" id="KL142369">
    <property type="protein sequence ID" value="KDR82998.1"/>
    <property type="molecule type" value="Genomic_DNA"/>
</dbReference>
<sequence>MSGHRSVPCGKTTRLLKMPWKKSLPVFEISRFGKGWTRHTPLTNWLVDCHASLIAQYGALNASLELKNPLSYLY</sequence>
<reference evidence="2" key="1">
    <citation type="journal article" date="2014" name="Proc. Natl. Acad. Sci. U.S.A.">
        <title>Extensive sampling of basidiomycete genomes demonstrates inadequacy of the white-rot/brown-rot paradigm for wood decay fungi.</title>
        <authorList>
            <person name="Riley R."/>
            <person name="Salamov A.A."/>
            <person name="Brown D.W."/>
            <person name="Nagy L.G."/>
            <person name="Floudas D."/>
            <person name="Held B.W."/>
            <person name="Levasseur A."/>
            <person name="Lombard V."/>
            <person name="Morin E."/>
            <person name="Otillar R."/>
            <person name="Lindquist E.A."/>
            <person name="Sun H."/>
            <person name="LaButti K.M."/>
            <person name="Schmutz J."/>
            <person name="Jabbour D."/>
            <person name="Luo H."/>
            <person name="Baker S.E."/>
            <person name="Pisabarro A.G."/>
            <person name="Walton J.D."/>
            <person name="Blanchette R.A."/>
            <person name="Henrissat B."/>
            <person name="Martin F."/>
            <person name="Cullen D."/>
            <person name="Hibbett D.S."/>
            <person name="Grigoriev I.V."/>
        </authorList>
    </citation>
    <scope>NUCLEOTIDE SEQUENCE [LARGE SCALE GENOMIC DNA]</scope>
    <source>
        <strain evidence="2">CBS 339.88</strain>
    </source>
</reference>